<feature type="transmembrane region" description="Helical" evidence="1">
    <location>
        <begin position="51"/>
        <end position="75"/>
    </location>
</feature>
<keyword evidence="1" id="KW-1133">Transmembrane helix</keyword>
<evidence type="ECO:0000313" key="2">
    <source>
        <dbReference type="EMBL" id="MPN49262.1"/>
    </source>
</evidence>
<keyword evidence="1" id="KW-0472">Membrane</keyword>
<dbReference type="EMBL" id="VSSQ01112326">
    <property type="protein sequence ID" value="MPN49262.1"/>
    <property type="molecule type" value="Genomic_DNA"/>
</dbReference>
<accession>A0A645IEJ4</accession>
<evidence type="ECO:0000256" key="1">
    <source>
        <dbReference type="SAM" id="Phobius"/>
    </source>
</evidence>
<proteinExistence type="predicted"/>
<keyword evidence="1" id="KW-0812">Transmembrane</keyword>
<comment type="caution">
    <text evidence="2">The sequence shown here is derived from an EMBL/GenBank/DDBJ whole genome shotgun (WGS) entry which is preliminary data.</text>
</comment>
<name>A0A645IEJ4_9ZZZZ</name>
<dbReference type="AlphaFoldDB" id="A0A645IEJ4"/>
<organism evidence="2">
    <name type="scientific">bioreactor metagenome</name>
    <dbReference type="NCBI Taxonomy" id="1076179"/>
    <lineage>
        <taxon>unclassified sequences</taxon>
        <taxon>metagenomes</taxon>
        <taxon>ecological metagenomes</taxon>
    </lineage>
</organism>
<reference evidence="2" key="1">
    <citation type="submission" date="2019-08" db="EMBL/GenBank/DDBJ databases">
        <authorList>
            <person name="Kucharzyk K."/>
            <person name="Murdoch R.W."/>
            <person name="Higgins S."/>
            <person name="Loffler F."/>
        </authorList>
    </citation>
    <scope>NUCLEOTIDE SEQUENCE</scope>
</reference>
<gene>
    <name evidence="2" type="ORF">SDC9_196877</name>
</gene>
<sequence>MQSVAFGSAGHLILAPFAAPSNQVVFAESGAILILKCFNGIMVPEIARVFAGIRLIIGIITESTAAILVLFGIACTPVTPQDILKIIGRRVL</sequence>
<protein>
    <submittedName>
        <fullName evidence="2">Uncharacterized protein</fullName>
    </submittedName>
</protein>